<gene>
    <name evidence="2" type="ORF">N7G274_002042</name>
</gene>
<reference evidence="2 3" key="1">
    <citation type="submission" date="2024-09" db="EMBL/GenBank/DDBJ databases">
        <title>Rethinking Asexuality: The Enigmatic Case of Functional Sexual Genes in Lepraria (Stereocaulaceae).</title>
        <authorList>
            <person name="Doellman M."/>
            <person name="Sun Y."/>
            <person name="Barcenas-Pena A."/>
            <person name="Lumbsch H.T."/>
            <person name="Grewe F."/>
        </authorList>
    </citation>
    <scope>NUCLEOTIDE SEQUENCE [LARGE SCALE GENOMIC DNA]</scope>
    <source>
        <strain evidence="2 3">Mercado 3170</strain>
    </source>
</reference>
<dbReference type="EMBL" id="JBEFKJ010000006">
    <property type="protein sequence ID" value="KAL2045614.1"/>
    <property type="molecule type" value="Genomic_DNA"/>
</dbReference>
<feature type="transmembrane region" description="Helical" evidence="1">
    <location>
        <begin position="435"/>
        <end position="456"/>
    </location>
</feature>
<feature type="transmembrane region" description="Helical" evidence="1">
    <location>
        <begin position="543"/>
        <end position="568"/>
    </location>
</feature>
<proteinExistence type="predicted"/>
<feature type="transmembrane region" description="Helical" evidence="1">
    <location>
        <begin position="476"/>
        <end position="492"/>
    </location>
</feature>
<dbReference type="InterPro" id="IPR007720">
    <property type="entry name" value="PigQ/GPI1"/>
</dbReference>
<sequence length="705" mass="80176">MVAANGLLRIFWPSDAPRNKQQGTIIGWRNSPFDIFVVSILETVEARKVESALRVGTLFRDSPYPIRQMYSLCGTTSMHVLGTLNPTVQTSSFDLNHLQAFTETSKSSPTLFCPKTCNISVQIIIFDRPSPHRMQYMSLNPISLVLGDKTLDSNGASYSLGGDKLEDEEERAEKAKIVEKLKLHTVIKHASSQKELLLPTILAQINCSSELAQLVSKNAYLLGTRQKRSLSVSEKVVESATTLRDYVLAIVWQVITVWVYPLLTRAFVIGLVCHRLVAEVILQVFEWRPRPDSAALKDISATAQQMDIRLQQFCYWPLQYMTLRKRKDDWESITDRHPDYIRFYNSLWLVANDVIIGIALGSYIIDNAPWVAWQINAILNGWTVEGLRDMISWLMDWPAGLKLNTELAFFLGDLFLWVIDCWRECVGSLQPLLPHVIYFIGFSSFAGATMPISMFSDLLSILTVHIYCFYTASARIFHWQLTIIMSLFHLFRGKKHNVLRNRIDSCDYDLDQLLLGTILFTLLFFLLPTVAVFYLTFTSARMAIIFVKAALDTSLACLNHFPLFALMLRVKDPRRLPGGICFELRDTLSVSTHFSDSNEIPPTSYIMLKSVPLSLRAMFDQYFQLGGRIRKHYLSPSVLLLLVTGQFLPPIHRKSLYSLQYSMLPAQRAGVLEVWHRLTEPSPKVVSNGIAKVPNGFSVQRTRRG</sequence>
<feature type="transmembrane region" description="Helical" evidence="1">
    <location>
        <begin position="246"/>
        <end position="268"/>
    </location>
</feature>
<feature type="transmembrane region" description="Helical" evidence="1">
    <location>
        <begin position="407"/>
        <end position="423"/>
    </location>
</feature>
<evidence type="ECO:0000313" key="2">
    <source>
        <dbReference type="EMBL" id="KAL2045614.1"/>
    </source>
</evidence>
<keyword evidence="1" id="KW-0472">Membrane</keyword>
<evidence type="ECO:0008006" key="4">
    <source>
        <dbReference type="Google" id="ProtNLM"/>
    </source>
</evidence>
<dbReference type="PANTHER" id="PTHR21329:SF3">
    <property type="entry name" value="PHOSPHATIDYLINOSITOL N-ACETYLGLUCOSAMINYLTRANSFERASE SUBUNIT Q"/>
    <property type="match status" value="1"/>
</dbReference>
<keyword evidence="3" id="KW-1185">Reference proteome</keyword>
<keyword evidence="1" id="KW-0812">Transmembrane</keyword>
<feature type="transmembrane region" description="Helical" evidence="1">
    <location>
        <begin position="346"/>
        <end position="365"/>
    </location>
</feature>
<comment type="caution">
    <text evidence="2">The sequence shown here is derived from an EMBL/GenBank/DDBJ whole genome shotgun (WGS) entry which is preliminary data.</text>
</comment>
<accession>A0ABR4AIK6</accession>
<organism evidence="2 3">
    <name type="scientific">Stereocaulon virgatum</name>
    <dbReference type="NCBI Taxonomy" id="373712"/>
    <lineage>
        <taxon>Eukaryota</taxon>
        <taxon>Fungi</taxon>
        <taxon>Dikarya</taxon>
        <taxon>Ascomycota</taxon>
        <taxon>Pezizomycotina</taxon>
        <taxon>Lecanoromycetes</taxon>
        <taxon>OSLEUM clade</taxon>
        <taxon>Lecanoromycetidae</taxon>
        <taxon>Lecanorales</taxon>
        <taxon>Lecanorineae</taxon>
        <taxon>Stereocaulaceae</taxon>
        <taxon>Stereocaulon</taxon>
    </lineage>
</organism>
<feature type="transmembrane region" description="Helical" evidence="1">
    <location>
        <begin position="513"/>
        <end position="537"/>
    </location>
</feature>
<protein>
    <recommendedName>
        <fullName evidence="4">N-acetylglucosaminyl transferase component Gpi1</fullName>
    </recommendedName>
</protein>
<evidence type="ECO:0000313" key="3">
    <source>
        <dbReference type="Proteomes" id="UP001590950"/>
    </source>
</evidence>
<dbReference type="PANTHER" id="PTHR21329">
    <property type="entry name" value="PHOSPHATIDYLINOSITOL N-ACETYLGLUCOSAMINYLTRANSFERASE SUBUNIT Q-RELATED"/>
    <property type="match status" value="1"/>
</dbReference>
<name>A0ABR4AIK6_9LECA</name>
<dbReference type="Pfam" id="PF05024">
    <property type="entry name" value="Gpi1"/>
    <property type="match status" value="1"/>
</dbReference>
<evidence type="ECO:0000256" key="1">
    <source>
        <dbReference type="SAM" id="Phobius"/>
    </source>
</evidence>
<dbReference type="Proteomes" id="UP001590950">
    <property type="component" value="Unassembled WGS sequence"/>
</dbReference>
<keyword evidence="1" id="KW-1133">Transmembrane helix</keyword>